<evidence type="ECO:0000313" key="1">
    <source>
        <dbReference type="RefSeq" id="XP_059605262.1"/>
    </source>
</evidence>
<sequence length="24" mass="2539">AYGLVVSLLCPVESAGTGSNYYKF</sequence>
<name>A0AAJ8BWL8_ASPNG</name>
<dbReference type="AlphaFoldDB" id="A0AAJ8BWL8"/>
<protein>
    <submittedName>
        <fullName evidence="1">Uncharacterized protein</fullName>
    </submittedName>
</protein>
<dbReference type="KEGG" id="ang:An04g07870"/>
<gene>
    <name evidence="1" type="ORF">An04g07870</name>
</gene>
<organism evidence="1">
    <name type="scientific">Aspergillus niger</name>
    <dbReference type="NCBI Taxonomy" id="5061"/>
    <lineage>
        <taxon>Eukaryota</taxon>
        <taxon>Fungi</taxon>
        <taxon>Dikarya</taxon>
        <taxon>Ascomycota</taxon>
        <taxon>Pezizomycotina</taxon>
        <taxon>Eurotiomycetes</taxon>
        <taxon>Eurotiomycetidae</taxon>
        <taxon>Eurotiales</taxon>
        <taxon>Aspergillaceae</taxon>
        <taxon>Aspergillus</taxon>
        <taxon>Aspergillus subgen. Circumdati</taxon>
    </lineage>
</organism>
<proteinExistence type="predicted"/>
<dbReference type="GeneID" id="84590999"/>
<reference evidence="1" key="1">
    <citation type="submission" date="2025-02" db="EMBL/GenBank/DDBJ databases">
        <authorList>
            <consortium name="NCBI Genome Project"/>
        </authorList>
    </citation>
    <scope>NUCLEOTIDE SEQUENCE</scope>
</reference>
<dbReference type="VEuPathDB" id="FungiDB:An04g07870"/>
<accession>A0AAJ8BWL8</accession>
<feature type="non-terminal residue" evidence="1">
    <location>
        <position position="1"/>
    </location>
</feature>
<reference evidence="1" key="2">
    <citation type="submission" date="2025-08" db="UniProtKB">
        <authorList>
            <consortium name="RefSeq"/>
        </authorList>
    </citation>
    <scope>IDENTIFICATION</scope>
</reference>
<dbReference type="RefSeq" id="XP_059605262.1">
    <property type="nucleotide sequence ID" value="XM_059747676.1"/>
</dbReference>